<evidence type="ECO:0000259" key="2">
    <source>
        <dbReference type="Pfam" id="PF01557"/>
    </source>
</evidence>
<evidence type="ECO:0000313" key="3">
    <source>
        <dbReference type="EMBL" id="KGM88092.1"/>
    </source>
</evidence>
<evidence type="ECO:0000313" key="4">
    <source>
        <dbReference type="Proteomes" id="UP000030021"/>
    </source>
</evidence>
<evidence type="ECO:0000256" key="1">
    <source>
        <dbReference type="ARBA" id="ARBA00022723"/>
    </source>
</evidence>
<name>A0A0A0HJQ7_9RHOB</name>
<dbReference type="GO" id="GO:0018773">
    <property type="term" value="F:acetylpyruvate hydrolase activity"/>
    <property type="evidence" value="ECO:0007669"/>
    <property type="project" value="TreeGrafter"/>
</dbReference>
<dbReference type="SUPFAM" id="SSF56529">
    <property type="entry name" value="FAH"/>
    <property type="match status" value="1"/>
</dbReference>
<organism evidence="3 4">
    <name type="scientific">Roseovarius mucosus DSM 17069</name>
    <dbReference type="NCBI Taxonomy" id="1288298"/>
    <lineage>
        <taxon>Bacteria</taxon>
        <taxon>Pseudomonadati</taxon>
        <taxon>Pseudomonadota</taxon>
        <taxon>Alphaproteobacteria</taxon>
        <taxon>Rhodobacterales</taxon>
        <taxon>Roseobacteraceae</taxon>
        <taxon>Roseovarius</taxon>
    </lineage>
</organism>
<dbReference type="STRING" id="215743.ROSMUCSMR3_01320"/>
<dbReference type="Proteomes" id="UP000030021">
    <property type="component" value="Unassembled WGS sequence"/>
</dbReference>
<sequence length="232" mass="25289">MTQPLFTLPQPPLVPISGTDLGYPVQRIFCVGRNYAAHALEMGNEVDREAPFYFNKAPQTLCLSGASIPYPLETSDCHYEMEFVVALSAPAFRVSVDEAMDAVYGYACGIDLTRRDLQGVAKEKRRPWDIGKDFENASIIAPLTPKSEFGDIAEQTIRLSVDGRIAQEATLADMIWSVPEIIAHLSRFYHLEPGDLIYTGTPAGVGPVLPGNVLLGEIDGLAPLHLTITAAE</sequence>
<dbReference type="Gene3D" id="3.90.850.10">
    <property type="entry name" value="Fumarylacetoacetase-like, C-terminal domain"/>
    <property type="match status" value="1"/>
</dbReference>
<feature type="domain" description="Fumarylacetoacetase-like C-terminal" evidence="2">
    <location>
        <begin position="28"/>
        <end position="227"/>
    </location>
</feature>
<dbReference type="PANTHER" id="PTHR11820:SF90">
    <property type="entry name" value="FLUTATHIONE S-TRANSFERASE"/>
    <property type="match status" value="1"/>
</dbReference>
<dbReference type="OrthoDB" id="5197601at2"/>
<comment type="caution">
    <text evidence="3">The sequence shown here is derived from an EMBL/GenBank/DDBJ whole genome shotgun (WGS) entry which is preliminary data.</text>
</comment>
<dbReference type="eggNOG" id="COG0179">
    <property type="taxonomic scope" value="Bacteria"/>
</dbReference>
<protein>
    <submittedName>
        <fullName evidence="3">2-keto-4-pentenoate hydratase/2-oxohepta-3-ene-1,7-dioic acid hydratase (Catechol pathway)</fullName>
    </submittedName>
</protein>
<dbReference type="InterPro" id="IPR036663">
    <property type="entry name" value="Fumarylacetoacetase_C_sf"/>
</dbReference>
<keyword evidence="1" id="KW-0479">Metal-binding</keyword>
<dbReference type="EMBL" id="AONH01000010">
    <property type="protein sequence ID" value="KGM88092.1"/>
    <property type="molecule type" value="Genomic_DNA"/>
</dbReference>
<dbReference type="RefSeq" id="WP_037272356.1">
    <property type="nucleotide sequence ID" value="NZ_KN293979.1"/>
</dbReference>
<dbReference type="AlphaFoldDB" id="A0A0A0HJQ7"/>
<accession>A0A0A0HJQ7</accession>
<reference evidence="3 4" key="1">
    <citation type="submission" date="2013-01" db="EMBL/GenBank/DDBJ databases">
        <authorList>
            <person name="Fiebig A."/>
            <person name="Goeker M."/>
            <person name="Klenk H.-P.P."/>
        </authorList>
    </citation>
    <scope>NUCLEOTIDE SEQUENCE [LARGE SCALE GENOMIC DNA]</scope>
    <source>
        <strain evidence="3 4">DSM 17069</strain>
    </source>
</reference>
<dbReference type="InterPro" id="IPR011234">
    <property type="entry name" value="Fumarylacetoacetase-like_C"/>
</dbReference>
<dbReference type="Pfam" id="PF01557">
    <property type="entry name" value="FAA_hydrolase"/>
    <property type="match status" value="1"/>
</dbReference>
<proteinExistence type="predicted"/>
<dbReference type="GO" id="GO:0046872">
    <property type="term" value="F:metal ion binding"/>
    <property type="evidence" value="ECO:0007669"/>
    <property type="project" value="UniProtKB-KW"/>
</dbReference>
<gene>
    <name evidence="3" type="ORF">rosmuc_01786</name>
</gene>
<dbReference type="PATRIC" id="fig|1288298.3.peg.1800"/>
<dbReference type="PANTHER" id="PTHR11820">
    <property type="entry name" value="ACYLPYRUVASE"/>
    <property type="match status" value="1"/>
</dbReference>
<dbReference type="HOGENOM" id="CLU_028458_5_1_5"/>